<sequence>MSQNTQEPLGKSIRSLDQALRPSLWAEYVGQASIKENLRILLSAAKGRKQQPEHVLLYGPPGLGKTTLAHLITKEIGANLRSTSGPAIERVGDLASILTNLSPGDVLFIDEIHRLNRTIEEILYPAMESGVLDIVIGKGPSARTVQLELPAFTLIAATTRISMLSSPLRSRFSGGTFRLTYYNEDEIATVLKRSSKILEILIDDDSIKEIACRSRATPRTANYLLKRCRDFAQVSGENLDMKTVKKALALLEIDELGLNQIDRDILSILIDKFKGGPVGLKTISAALSEEEATIEEVHEPYLMQLGLLDRTPRGRTVTEKGYAHLGENMPEKEQPRLI</sequence>
<comment type="function">
    <text evidence="9">The RuvA-RuvB-RuvC complex processes Holliday junction (HJ) DNA during genetic recombination and DNA repair, while the RuvA-RuvB complex plays an important role in the rescue of blocked DNA replication forks via replication fork reversal (RFR). RuvA specifically binds to HJ cruciform DNA, conferring on it an open structure. The RuvB hexamer acts as an ATP-dependent pump, pulling dsDNA into and through the RuvAB complex. RuvB forms 2 homohexamers on either side of HJ DNA bound by 1 or 2 RuvA tetramers; 4 subunits per hexamer contact DNA at a time. Coordinated motions by a converter formed by DNA-disengaged RuvB subunits stimulates ATP hydrolysis and nucleotide exchange. Immobilization of the converter enables RuvB to convert the ATP-contained energy into a lever motion, pulling 2 nucleotides of DNA out of the RuvA tetramer per ATP hydrolyzed, thus driving DNA branch migration. The RuvB motors rotate together with the DNA substrate, which together with the progressing nucleotide cycle form the mechanistic basis for DNA recombination by continuous HJ branch migration. Branch migration allows RuvC to scan DNA until it finds its consensus sequence, where it cleaves and resolves cruciform DNA.</text>
</comment>
<comment type="caution">
    <text evidence="11">The sequence shown here is derived from an EMBL/GenBank/DDBJ whole genome shotgun (WGS) entry which is preliminary data.</text>
</comment>
<dbReference type="SMART" id="SM00382">
    <property type="entry name" value="AAA"/>
    <property type="match status" value="1"/>
</dbReference>
<dbReference type="SUPFAM" id="SSF52540">
    <property type="entry name" value="P-loop containing nucleoside triphosphate hydrolases"/>
    <property type="match status" value="1"/>
</dbReference>
<dbReference type="PANTHER" id="PTHR42848:SF1">
    <property type="entry name" value="HOLLIDAY JUNCTION BRANCH MIGRATION COMPLEX SUBUNIT RUVB"/>
    <property type="match status" value="1"/>
</dbReference>
<feature type="binding site" evidence="9">
    <location>
        <position position="20"/>
    </location>
    <ligand>
        <name>ATP</name>
        <dbReference type="ChEBI" id="CHEBI:30616"/>
    </ligand>
</feature>
<dbReference type="Pfam" id="PF17864">
    <property type="entry name" value="AAA_lid_4"/>
    <property type="match status" value="1"/>
</dbReference>
<dbReference type="CDD" id="cd00009">
    <property type="entry name" value="AAA"/>
    <property type="match status" value="1"/>
</dbReference>
<feature type="binding site" evidence="9">
    <location>
        <position position="66"/>
    </location>
    <ligand>
        <name>ATP</name>
        <dbReference type="ChEBI" id="CHEBI:30616"/>
    </ligand>
</feature>
<reference evidence="11 12" key="1">
    <citation type="journal article" date="2016" name="Nat. Commun.">
        <title>Thousands of microbial genomes shed light on interconnected biogeochemical processes in an aquifer system.</title>
        <authorList>
            <person name="Anantharaman K."/>
            <person name="Brown C.T."/>
            <person name="Hug L.A."/>
            <person name="Sharon I."/>
            <person name="Castelle C.J."/>
            <person name="Probst A.J."/>
            <person name="Thomas B.C."/>
            <person name="Singh A."/>
            <person name="Wilkins M.J."/>
            <person name="Karaoz U."/>
            <person name="Brodie E.L."/>
            <person name="Williams K.H."/>
            <person name="Hubbard S.S."/>
            <person name="Banfield J.F."/>
        </authorList>
    </citation>
    <scope>NUCLEOTIDE SEQUENCE [LARGE SCALE GENOMIC DNA]</scope>
</reference>
<dbReference type="Gene3D" id="1.10.10.10">
    <property type="entry name" value="Winged helix-like DNA-binding domain superfamily/Winged helix DNA-binding domain"/>
    <property type="match status" value="1"/>
</dbReference>
<dbReference type="GO" id="GO:0005737">
    <property type="term" value="C:cytoplasm"/>
    <property type="evidence" value="ECO:0007669"/>
    <property type="project" value="UniProtKB-SubCell"/>
</dbReference>
<dbReference type="GO" id="GO:0009378">
    <property type="term" value="F:four-way junction helicase activity"/>
    <property type="evidence" value="ECO:0007669"/>
    <property type="project" value="InterPro"/>
</dbReference>
<evidence type="ECO:0000313" key="12">
    <source>
        <dbReference type="Proteomes" id="UP000176377"/>
    </source>
</evidence>
<evidence type="ECO:0000256" key="4">
    <source>
        <dbReference type="ARBA" id="ARBA00022801"/>
    </source>
</evidence>
<evidence type="ECO:0000256" key="1">
    <source>
        <dbReference type="ARBA" id="ARBA00022490"/>
    </source>
</evidence>
<comment type="subcellular location">
    <subcellularLocation>
        <location evidence="9">Cytoplasm</location>
    </subcellularLocation>
</comment>
<evidence type="ECO:0000256" key="9">
    <source>
        <dbReference type="HAMAP-Rule" id="MF_00016"/>
    </source>
</evidence>
<dbReference type="InterPro" id="IPR036390">
    <property type="entry name" value="WH_DNA-bd_sf"/>
</dbReference>
<keyword evidence="6 9" id="KW-0238">DNA-binding</keyword>
<dbReference type="InterPro" id="IPR004605">
    <property type="entry name" value="DNA_helicase_Holl-junc_RuvB"/>
</dbReference>
<keyword evidence="8 9" id="KW-0234">DNA repair</keyword>
<feature type="domain" description="AAA+ ATPase" evidence="10">
    <location>
        <begin position="51"/>
        <end position="204"/>
    </location>
</feature>
<feature type="binding site" evidence="9">
    <location>
        <position position="219"/>
    </location>
    <ligand>
        <name>ATP</name>
        <dbReference type="ChEBI" id="CHEBI:30616"/>
    </ligand>
</feature>
<dbReference type="InterPro" id="IPR003593">
    <property type="entry name" value="AAA+_ATPase"/>
</dbReference>
<dbReference type="AlphaFoldDB" id="A0A1F6DB14"/>
<dbReference type="GO" id="GO:0006310">
    <property type="term" value="P:DNA recombination"/>
    <property type="evidence" value="ECO:0007669"/>
    <property type="project" value="UniProtKB-UniRule"/>
</dbReference>
<organism evidence="11 12">
    <name type="scientific">Candidatus Kaiserbacteria bacterium RIFCSPHIGHO2_01_FULL_56_24</name>
    <dbReference type="NCBI Taxonomy" id="1798487"/>
    <lineage>
        <taxon>Bacteria</taxon>
        <taxon>Candidatus Kaiseribacteriota</taxon>
    </lineage>
</organism>
<evidence type="ECO:0000256" key="6">
    <source>
        <dbReference type="ARBA" id="ARBA00023125"/>
    </source>
</evidence>
<dbReference type="PANTHER" id="PTHR42848">
    <property type="match status" value="1"/>
</dbReference>
<evidence type="ECO:0000256" key="5">
    <source>
        <dbReference type="ARBA" id="ARBA00022840"/>
    </source>
</evidence>
<feature type="binding site" evidence="9">
    <location>
        <position position="21"/>
    </location>
    <ligand>
        <name>ATP</name>
        <dbReference type="ChEBI" id="CHEBI:30616"/>
    </ligand>
</feature>
<dbReference type="GO" id="GO:0000400">
    <property type="term" value="F:four-way junction DNA binding"/>
    <property type="evidence" value="ECO:0007669"/>
    <property type="project" value="UniProtKB-UniRule"/>
</dbReference>
<proteinExistence type="inferred from homology"/>
<keyword evidence="1 9" id="KW-0963">Cytoplasm</keyword>
<accession>A0A1F6DB14</accession>
<keyword evidence="7 9" id="KW-0233">DNA recombination</keyword>
<dbReference type="GO" id="GO:0016887">
    <property type="term" value="F:ATP hydrolysis activity"/>
    <property type="evidence" value="ECO:0007669"/>
    <property type="project" value="RHEA"/>
</dbReference>
<dbReference type="InterPro" id="IPR036388">
    <property type="entry name" value="WH-like_DNA-bd_sf"/>
</dbReference>
<feature type="binding site" evidence="9">
    <location>
        <position position="171"/>
    </location>
    <ligand>
        <name>ATP</name>
        <dbReference type="ChEBI" id="CHEBI:30616"/>
    </ligand>
</feature>
<dbReference type="InterPro" id="IPR027417">
    <property type="entry name" value="P-loop_NTPase"/>
</dbReference>
<evidence type="ECO:0000313" key="11">
    <source>
        <dbReference type="EMBL" id="OGG58551.1"/>
    </source>
</evidence>
<dbReference type="GO" id="GO:0005524">
    <property type="term" value="F:ATP binding"/>
    <property type="evidence" value="ECO:0007669"/>
    <property type="project" value="UniProtKB-UniRule"/>
</dbReference>
<dbReference type="Gene3D" id="1.10.8.60">
    <property type="match status" value="1"/>
</dbReference>
<keyword evidence="11" id="KW-0347">Helicase</keyword>
<feature type="binding site" evidence="9">
    <location>
        <position position="310"/>
    </location>
    <ligand>
        <name>DNA</name>
        <dbReference type="ChEBI" id="CHEBI:16991"/>
    </ligand>
</feature>
<comment type="domain">
    <text evidence="9">Has 3 domains, the large (RuvB-L) and small ATPase (RuvB-S) domains and the C-terminal head (RuvB-H) domain. The head domain binds DNA, while the ATPase domains jointly bind ATP, ADP or are empty depending on the state of the subunit in the translocation cycle. During a single DNA translocation step the structure of each domain remains the same, but their relative positions change.</text>
</comment>
<keyword evidence="3 9" id="KW-0227">DNA damage</keyword>
<keyword evidence="2 9" id="KW-0547">Nucleotide-binding</keyword>
<keyword evidence="4 9" id="KW-0378">Hydrolase</keyword>
<feature type="binding site" evidence="9">
    <location>
        <position position="67"/>
    </location>
    <ligand>
        <name>ATP</name>
        <dbReference type="ChEBI" id="CHEBI:30616"/>
    </ligand>
</feature>
<feature type="binding site" evidence="9">
    <location>
        <position position="315"/>
    </location>
    <ligand>
        <name>DNA</name>
        <dbReference type="ChEBI" id="CHEBI:16991"/>
    </ligand>
</feature>
<feature type="region of interest" description="Head domain (RuvB-H)" evidence="9">
    <location>
        <begin position="255"/>
        <end position="338"/>
    </location>
</feature>
<evidence type="ECO:0000256" key="2">
    <source>
        <dbReference type="ARBA" id="ARBA00022741"/>
    </source>
</evidence>
<dbReference type="Pfam" id="PF05496">
    <property type="entry name" value="RuvB_N"/>
    <property type="match status" value="1"/>
</dbReference>
<dbReference type="HAMAP" id="MF_00016">
    <property type="entry name" value="DNA_HJ_migration_RuvB"/>
    <property type="match status" value="1"/>
</dbReference>
<dbReference type="NCBIfam" id="NF000868">
    <property type="entry name" value="PRK00080.1"/>
    <property type="match status" value="1"/>
</dbReference>
<comment type="similarity">
    <text evidence="9">Belongs to the RuvB family.</text>
</comment>
<keyword evidence="5 9" id="KW-0067">ATP-binding</keyword>
<protein>
    <recommendedName>
        <fullName evidence="9">Holliday junction branch migration complex subunit RuvB</fullName>
        <ecNumber evidence="9">3.6.4.-</ecNumber>
    </recommendedName>
</protein>
<feature type="binding site" evidence="9">
    <location>
        <position position="62"/>
    </location>
    <ligand>
        <name>ATP</name>
        <dbReference type="ChEBI" id="CHEBI:30616"/>
    </ligand>
</feature>
<dbReference type="Proteomes" id="UP000176377">
    <property type="component" value="Unassembled WGS sequence"/>
</dbReference>
<dbReference type="InterPro" id="IPR041445">
    <property type="entry name" value="AAA_lid_4"/>
</dbReference>
<comment type="subunit">
    <text evidence="9">Homohexamer. Forms an RuvA(8)-RuvB(12)-Holliday junction (HJ) complex. HJ DNA is sandwiched between 2 RuvA tetramers; dsDNA enters through RuvA and exits via RuvB. An RuvB hexamer assembles on each DNA strand where it exits the tetramer. Each RuvB hexamer is contacted by two RuvA subunits (via domain III) on 2 adjacent RuvB subunits; this complex drives branch migration. In the full resolvosome a probable DNA-RuvA(4)-RuvB(12)-RuvC(2) complex forms which resolves the HJ.</text>
</comment>
<dbReference type="EC" id="3.6.4.-" evidence="9"/>
<dbReference type="GO" id="GO:0048476">
    <property type="term" value="C:Holliday junction resolvase complex"/>
    <property type="evidence" value="ECO:0007669"/>
    <property type="project" value="UniProtKB-UniRule"/>
</dbReference>
<evidence type="ECO:0000256" key="8">
    <source>
        <dbReference type="ARBA" id="ARBA00023204"/>
    </source>
</evidence>
<comment type="catalytic activity">
    <reaction evidence="9">
        <text>ATP + H2O = ADP + phosphate + H(+)</text>
        <dbReference type="Rhea" id="RHEA:13065"/>
        <dbReference type="ChEBI" id="CHEBI:15377"/>
        <dbReference type="ChEBI" id="CHEBI:15378"/>
        <dbReference type="ChEBI" id="CHEBI:30616"/>
        <dbReference type="ChEBI" id="CHEBI:43474"/>
        <dbReference type="ChEBI" id="CHEBI:456216"/>
    </reaction>
</comment>
<feature type="binding site" evidence="9">
    <location>
        <position position="66"/>
    </location>
    <ligand>
        <name>Mg(2+)</name>
        <dbReference type="ChEBI" id="CHEBI:18420"/>
    </ligand>
</feature>
<name>A0A1F6DB14_9BACT</name>
<dbReference type="NCBIfam" id="TIGR00635">
    <property type="entry name" value="ruvB"/>
    <property type="match status" value="1"/>
</dbReference>
<dbReference type="EMBL" id="MFLA01000032">
    <property type="protein sequence ID" value="OGG58551.1"/>
    <property type="molecule type" value="Genomic_DNA"/>
</dbReference>
<dbReference type="SUPFAM" id="SSF46785">
    <property type="entry name" value="Winged helix' DNA-binding domain"/>
    <property type="match status" value="1"/>
</dbReference>
<gene>
    <name evidence="9" type="primary">ruvB</name>
    <name evidence="11" type="ORF">A2765_02380</name>
</gene>
<dbReference type="GO" id="GO:0006281">
    <property type="term" value="P:DNA repair"/>
    <property type="evidence" value="ECO:0007669"/>
    <property type="project" value="UniProtKB-UniRule"/>
</dbReference>
<evidence type="ECO:0000256" key="7">
    <source>
        <dbReference type="ARBA" id="ARBA00023172"/>
    </source>
</evidence>
<dbReference type="Gene3D" id="3.40.50.300">
    <property type="entry name" value="P-loop containing nucleotide triphosphate hydrolases"/>
    <property type="match status" value="1"/>
</dbReference>
<evidence type="ECO:0000259" key="10">
    <source>
        <dbReference type="SMART" id="SM00382"/>
    </source>
</evidence>
<dbReference type="Pfam" id="PF05491">
    <property type="entry name" value="WHD_RuvB"/>
    <property type="match status" value="1"/>
</dbReference>
<feature type="binding site" evidence="9">
    <location>
        <position position="65"/>
    </location>
    <ligand>
        <name>ATP</name>
        <dbReference type="ChEBI" id="CHEBI:30616"/>
    </ligand>
</feature>
<dbReference type="InterPro" id="IPR008823">
    <property type="entry name" value="RuvB_wg_C"/>
</dbReference>
<feature type="binding site" evidence="9">
    <location>
        <position position="182"/>
    </location>
    <ligand>
        <name>ATP</name>
        <dbReference type="ChEBI" id="CHEBI:30616"/>
    </ligand>
</feature>
<evidence type="ECO:0000256" key="3">
    <source>
        <dbReference type="ARBA" id="ARBA00022763"/>
    </source>
</evidence>
<comment type="caution">
    <text evidence="9">Lacks conserved residue(s) required for the propagation of feature annotation.</text>
</comment>
<dbReference type="InterPro" id="IPR008824">
    <property type="entry name" value="RuvB-like_N"/>
</dbReference>